<dbReference type="AlphaFoldDB" id="A0AA39XS85"/>
<dbReference type="PANTHER" id="PTHR15615:SF117">
    <property type="entry name" value="PHO85 CYCLIN PHO80"/>
    <property type="match status" value="1"/>
</dbReference>
<dbReference type="Pfam" id="PF08613">
    <property type="entry name" value="Cyclin"/>
    <property type="match status" value="1"/>
</dbReference>
<dbReference type="GO" id="GO:0019901">
    <property type="term" value="F:protein kinase binding"/>
    <property type="evidence" value="ECO:0007669"/>
    <property type="project" value="InterPro"/>
</dbReference>
<proteinExistence type="predicted"/>
<evidence type="ECO:0000256" key="1">
    <source>
        <dbReference type="SAM" id="MobiDB-lite"/>
    </source>
</evidence>
<dbReference type="GO" id="GO:0016538">
    <property type="term" value="F:cyclin-dependent protein serine/threonine kinase regulator activity"/>
    <property type="evidence" value="ECO:0007669"/>
    <property type="project" value="TreeGrafter"/>
</dbReference>
<dbReference type="GO" id="GO:0005634">
    <property type="term" value="C:nucleus"/>
    <property type="evidence" value="ECO:0007669"/>
    <property type="project" value="TreeGrafter"/>
</dbReference>
<organism evidence="2 3">
    <name type="scientific">Cercophora newfieldiana</name>
    <dbReference type="NCBI Taxonomy" id="92897"/>
    <lineage>
        <taxon>Eukaryota</taxon>
        <taxon>Fungi</taxon>
        <taxon>Dikarya</taxon>
        <taxon>Ascomycota</taxon>
        <taxon>Pezizomycotina</taxon>
        <taxon>Sordariomycetes</taxon>
        <taxon>Sordariomycetidae</taxon>
        <taxon>Sordariales</taxon>
        <taxon>Lasiosphaeriaceae</taxon>
        <taxon>Cercophora</taxon>
    </lineage>
</organism>
<feature type="region of interest" description="Disordered" evidence="1">
    <location>
        <begin position="84"/>
        <end position="190"/>
    </location>
</feature>
<dbReference type="SUPFAM" id="SSF47954">
    <property type="entry name" value="Cyclin-like"/>
    <property type="match status" value="1"/>
</dbReference>
<reference evidence="2" key="1">
    <citation type="submission" date="2023-06" db="EMBL/GenBank/DDBJ databases">
        <title>Genome-scale phylogeny and comparative genomics of the fungal order Sordariales.</title>
        <authorList>
            <consortium name="Lawrence Berkeley National Laboratory"/>
            <person name="Hensen N."/>
            <person name="Bonometti L."/>
            <person name="Westerberg I."/>
            <person name="Brannstrom I.O."/>
            <person name="Guillou S."/>
            <person name="Cros-Aarteil S."/>
            <person name="Calhoun S."/>
            <person name="Haridas S."/>
            <person name="Kuo A."/>
            <person name="Mondo S."/>
            <person name="Pangilinan J."/>
            <person name="Riley R."/>
            <person name="Labutti K."/>
            <person name="Andreopoulos B."/>
            <person name="Lipzen A."/>
            <person name="Chen C."/>
            <person name="Yanf M."/>
            <person name="Daum C."/>
            <person name="Ng V."/>
            <person name="Clum A."/>
            <person name="Steindorff A."/>
            <person name="Ohm R."/>
            <person name="Martin F."/>
            <person name="Silar P."/>
            <person name="Natvig D."/>
            <person name="Lalanne C."/>
            <person name="Gautier V."/>
            <person name="Ament-Velasquez S.L."/>
            <person name="Kruys A."/>
            <person name="Hutchinson M.I."/>
            <person name="Powell A.J."/>
            <person name="Barry K."/>
            <person name="Miller A.N."/>
            <person name="Grigoriev I.V."/>
            <person name="Debuchy R."/>
            <person name="Gladieux P."/>
            <person name="Thoren M.H."/>
            <person name="Johannesson H."/>
        </authorList>
    </citation>
    <scope>NUCLEOTIDE SEQUENCE</scope>
    <source>
        <strain evidence="2">SMH2532-1</strain>
    </source>
</reference>
<feature type="compositionally biased region" description="Polar residues" evidence="1">
    <location>
        <begin position="7"/>
        <end position="16"/>
    </location>
</feature>
<evidence type="ECO:0000313" key="2">
    <source>
        <dbReference type="EMBL" id="KAK0639288.1"/>
    </source>
</evidence>
<dbReference type="GO" id="GO:0000307">
    <property type="term" value="C:cyclin-dependent protein kinase holoenzyme complex"/>
    <property type="evidence" value="ECO:0007669"/>
    <property type="project" value="TreeGrafter"/>
</dbReference>
<gene>
    <name evidence="2" type="ORF">B0T16DRAFT_337895</name>
</gene>
<feature type="region of interest" description="Disordered" evidence="1">
    <location>
        <begin position="357"/>
        <end position="412"/>
    </location>
</feature>
<feature type="region of interest" description="Disordered" evidence="1">
    <location>
        <begin position="1"/>
        <end position="64"/>
    </location>
</feature>
<keyword evidence="3" id="KW-1185">Reference proteome</keyword>
<evidence type="ECO:0000313" key="3">
    <source>
        <dbReference type="Proteomes" id="UP001174936"/>
    </source>
</evidence>
<accession>A0AA39XS85</accession>
<dbReference type="Proteomes" id="UP001174936">
    <property type="component" value="Unassembled WGS sequence"/>
</dbReference>
<dbReference type="CDD" id="cd20558">
    <property type="entry name" value="CYCLIN_ScPCL7-like"/>
    <property type="match status" value="1"/>
</dbReference>
<name>A0AA39XS85_9PEZI</name>
<protein>
    <submittedName>
        <fullName evidence="2">Cyclin-domain-containing protein</fullName>
    </submittedName>
</protein>
<dbReference type="EMBL" id="JAULSV010000007">
    <property type="protein sequence ID" value="KAK0639288.1"/>
    <property type="molecule type" value="Genomic_DNA"/>
</dbReference>
<comment type="caution">
    <text evidence="2">The sequence shown here is derived from an EMBL/GenBank/DDBJ whole genome shotgun (WGS) entry which is preliminary data.</text>
</comment>
<dbReference type="PANTHER" id="PTHR15615">
    <property type="match status" value="1"/>
</dbReference>
<feature type="compositionally biased region" description="Polar residues" evidence="1">
    <location>
        <begin position="143"/>
        <end position="152"/>
    </location>
</feature>
<feature type="compositionally biased region" description="Acidic residues" evidence="1">
    <location>
        <begin position="360"/>
        <end position="383"/>
    </location>
</feature>
<dbReference type="InterPro" id="IPR036915">
    <property type="entry name" value="Cyclin-like_sf"/>
</dbReference>
<feature type="compositionally biased region" description="Low complexity" evidence="1">
    <location>
        <begin position="39"/>
        <end position="59"/>
    </location>
</feature>
<sequence length="412" mass="44093">MLVQSPALASSVNASPRSGFHPFHYAPAPSPRHSPSWLSTALSRRQSASSTATSIASPSFPRAKRYVDAATQYSPMEPFDYAAGAVVRAPSSEGADGFEPPPPPGPKPMSAPDDRHLAAQAQVQPKPVKAVPGGAARKPAETQAGSAVQPLSPSKRKSVDGPGESSVAPANATESPSTLSKRPKPATSPPKVLPIRYELCQAEDIVVLIAHMLGELIETNDALALRTGHLTRFHSRTAPGISVLDYLHRLAKHATLTPPLLLSMVYYIDRLCALYPEFTINTLTVHRFLITAATVAAKGLSDAFWNNSHYAKVGGVRLAELKLLELEFLYRVDWKIVPNPEVLVAYYRGLVERCPGYSLEPEEQEEEEDDDVDESIDEDDDNDGTGYSTGTATDGADVSEDSGSGEGSGNKG</sequence>
<feature type="compositionally biased region" description="Pro residues" evidence="1">
    <location>
        <begin position="99"/>
        <end position="109"/>
    </location>
</feature>
<dbReference type="InterPro" id="IPR013922">
    <property type="entry name" value="Cyclin_PHO80-like"/>
</dbReference>
<dbReference type="Gene3D" id="1.10.472.10">
    <property type="entry name" value="Cyclin-like"/>
    <property type="match status" value="1"/>
</dbReference>